<dbReference type="RefSeq" id="WP_308456063.1">
    <property type="nucleotide sequence ID" value="NZ_JAJEQM010000005.1"/>
</dbReference>
<dbReference type="GO" id="GO:0005524">
    <property type="term" value="F:ATP binding"/>
    <property type="evidence" value="ECO:0007669"/>
    <property type="project" value="UniProtKB-KW"/>
</dbReference>
<proteinExistence type="predicted"/>
<dbReference type="SUPFAM" id="SSF52540">
    <property type="entry name" value="P-loop containing nucleoside triphosphate hydrolases"/>
    <property type="match status" value="1"/>
</dbReference>
<sequence length="379" mass="42769">MAYGIKNVVKIDPLAYNIGLIGESGIGKTTIIKEMCEKLTGSNDGYLFLECGKEDGADAIQGINYINCREWSADYDEIEHSIGFEDVVDDIIDNKTTEYPLLRTVVIDTYDQLINIAKAEVIEMHNRENPDKPVKSIKAAFGGYMAGEDKAVDMVLEKLWNLKRVGVSFIIIGHVKRRDQEDMFTDQKYRLLTTNMSIRDFNAIKTKLHFLGVASIDREIVQQKTGKKDNKGNEKMKGVVAKESRKITFRDDSYCIDSKSRFADIVPEIEFTPDALIKAITDAIKAEQSKSGKTFEQSKAEQELETAKKLKEVAKAEQVKKETKKLEDVVTQITDYIKNNKSDMDKIKPIIAKTKELGYENPTTISKVEDAEIVLELIS</sequence>
<dbReference type="InterPro" id="IPR027417">
    <property type="entry name" value="P-loop_NTPase"/>
</dbReference>
<dbReference type="AlphaFoldDB" id="A0AAE3J948"/>
<keyword evidence="1" id="KW-0547">Nucleotide-binding</keyword>
<reference evidence="1 2" key="1">
    <citation type="submission" date="2021-10" db="EMBL/GenBank/DDBJ databases">
        <title>Anaerobic single-cell dispensing facilitates the cultivation of human gut bacteria.</title>
        <authorList>
            <person name="Afrizal A."/>
        </authorList>
    </citation>
    <scope>NUCLEOTIDE SEQUENCE [LARGE SCALE GENOMIC DNA]</scope>
    <source>
        <strain evidence="1 2">CLA-AA-H232</strain>
    </source>
</reference>
<organism evidence="1 2">
    <name type="scientific">Hominilimicola fabiformis</name>
    <dbReference type="NCBI Taxonomy" id="2885356"/>
    <lineage>
        <taxon>Bacteria</taxon>
        <taxon>Bacillati</taxon>
        <taxon>Bacillota</taxon>
        <taxon>Clostridia</taxon>
        <taxon>Eubacteriales</taxon>
        <taxon>Oscillospiraceae</taxon>
        <taxon>Hominilimicola</taxon>
    </lineage>
</organism>
<keyword evidence="2" id="KW-1185">Reference proteome</keyword>
<gene>
    <name evidence="1" type="ORF">LKE05_04415</name>
</gene>
<protein>
    <submittedName>
        <fullName evidence="1">ATP-binding protein</fullName>
    </submittedName>
</protein>
<accession>A0AAE3J948</accession>
<dbReference type="EMBL" id="JAJEQM010000005">
    <property type="protein sequence ID" value="MCC2210036.1"/>
    <property type="molecule type" value="Genomic_DNA"/>
</dbReference>
<dbReference type="Proteomes" id="UP001198242">
    <property type="component" value="Unassembled WGS sequence"/>
</dbReference>
<evidence type="ECO:0000313" key="1">
    <source>
        <dbReference type="EMBL" id="MCC2210036.1"/>
    </source>
</evidence>
<evidence type="ECO:0000313" key="2">
    <source>
        <dbReference type="Proteomes" id="UP001198242"/>
    </source>
</evidence>
<comment type="caution">
    <text evidence="1">The sequence shown here is derived from an EMBL/GenBank/DDBJ whole genome shotgun (WGS) entry which is preliminary data.</text>
</comment>
<keyword evidence="1" id="KW-0067">ATP-binding</keyword>
<name>A0AAE3J948_9FIRM</name>
<dbReference type="Pfam" id="PF13479">
    <property type="entry name" value="AAA_24"/>
    <property type="match status" value="1"/>
</dbReference>